<keyword evidence="8" id="KW-1185">Reference proteome</keyword>
<reference evidence="7" key="1">
    <citation type="submission" date="2025-08" db="UniProtKB">
        <authorList>
            <consortium name="Ensembl"/>
        </authorList>
    </citation>
    <scope>IDENTIFICATION</scope>
</reference>
<dbReference type="Ensembl" id="ENSCSRT00000009212.1">
    <property type="protein sequence ID" value="ENSCSRP00000008904.1"/>
    <property type="gene ID" value="ENSCSRG00000006661.1"/>
</dbReference>
<keyword evidence="2 6" id="KW-0732">Signal</keyword>
<keyword evidence="3" id="KW-0378">Hydrolase</keyword>
<dbReference type="Proteomes" id="UP000694403">
    <property type="component" value="Unplaced"/>
</dbReference>
<name>A0A8C3XLU9_CHESE</name>
<evidence type="ECO:0000256" key="2">
    <source>
        <dbReference type="ARBA" id="ARBA00022729"/>
    </source>
</evidence>
<protein>
    <submittedName>
        <fullName evidence="7">Uncharacterized protein</fullName>
    </submittedName>
</protein>
<feature type="chain" id="PRO_5034924657" evidence="6">
    <location>
        <begin position="22"/>
        <end position="175"/>
    </location>
</feature>
<keyword evidence="5" id="KW-0325">Glycoprotein</keyword>
<evidence type="ECO:0000256" key="6">
    <source>
        <dbReference type="SAM" id="SignalP"/>
    </source>
</evidence>
<keyword evidence="4" id="KW-1015">Disulfide bond</keyword>
<proteinExistence type="predicted"/>
<evidence type="ECO:0000256" key="5">
    <source>
        <dbReference type="ARBA" id="ARBA00023180"/>
    </source>
</evidence>
<sequence>MGLPPCHLCTLLLLLCPAGAPFRICAFNMQRFAGPKAAKVTVMDTLVKIVSRCDIMVLQEVLDAKGQAVPALIRALNRWVIRGQGRRWGWMEGHHWDPPHPVPSCPQVRRPGLLRGPEQPAAGSRELPGALCLRVPVSPALGQGEALGLAGRRGLAHGPSRLHFLGCGDPVPCFS</sequence>
<dbReference type="InterPro" id="IPR016202">
    <property type="entry name" value="DNase_I"/>
</dbReference>
<dbReference type="GO" id="GO:0006308">
    <property type="term" value="P:DNA catabolic process"/>
    <property type="evidence" value="ECO:0007669"/>
    <property type="project" value="InterPro"/>
</dbReference>
<dbReference type="PANTHER" id="PTHR11371:SF28">
    <property type="entry name" value="DEOXYRIBONUCLEASE-1-LIKE 1"/>
    <property type="match status" value="1"/>
</dbReference>
<dbReference type="GO" id="GO:0003677">
    <property type="term" value="F:DNA binding"/>
    <property type="evidence" value="ECO:0007669"/>
    <property type="project" value="TreeGrafter"/>
</dbReference>
<dbReference type="SMART" id="SM00476">
    <property type="entry name" value="DNaseIc"/>
    <property type="match status" value="1"/>
</dbReference>
<evidence type="ECO:0000313" key="8">
    <source>
        <dbReference type="Proteomes" id="UP000694403"/>
    </source>
</evidence>
<feature type="signal peptide" evidence="6">
    <location>
        <begin position="1"/>
        <end position="21"/>
    </location>
</feature>
<accession>A0A8C3XLU9</accession>
<organism evidence="7 8">
    <name type="scientific">Chelydra serpentina</name>
    <name type="common">Snapping turtle</name>
    <name type="synonym">Testudo serpentina</name>
    <dbReference type="NCBI Taxonomy" id="8475"/>
    <lineage>
        <taxon>Eukaryota</taxon>
        <taxon>Metazoa</taxon>
        <taxon>Chordata</taxon>
        <taxon>Craniata</taxon>
        <taxon>Vertebrata</taxon>
        <taxon>Euteleostomi</taxon>
        <taxon>Archelosauria</taxon>
        <taxon>Testudinata</taxon>
        <taxon>Testudines</taxon>
        <taxon>Cryptodira</taxon>
        <taxon>Durocryptodira</taxon>
        <taxon>Americhelydia</taxon>
        <taxon>Chelydroidea</taxon>
        <taxon>Chelydridae</taxon>
        <taxon>Chelydra</taxon>
    </lineage>
</organism>
<evidence type="ECO:0000256" key="1">
    <source>
        <dbReference type="ARBA" id="ARBA00022722"/>
    </source>
</evidence>
<dbReference type="GO" id="GO:0004530">
    <property type="term" value="F:deoxyribonuclease I activity"/>
    <property type="evidence" value="ECO:0007669"/>
    <property type="project" value="TreeGrafter"/>
</dbReference>
<evidence type="ECO:0000313" key="7">
    <source>
        <dbReference type="Ensembl" id="ENSCSRP00000008904.1"/>
    </source>
</evidence>
<evidence type="ECO:0000256" key="3">
    <source>
        <dbReference type="ARBA" id="ARBA00022801"/>
    </source>
</evidence>
<evidence type="ECO:0000256" key="4">
    <source>
        <dbReference type="ARBA" id="ARBA00023157"/>
    </source>
</evidence>
<dbReference type="SUPFAM" id="SSF56219">
    <property type="entry name" value="DNase I-like"/>
    <property type="match status" value="1"/>
</dbReference>
<dbReference type="InterPro" id="IPR036691">
    <property type="entry name" value="Endo/exonu/phosph_ase_sf"/>
</dbReference>
<dbReference type="GO" id="GO:0005634">
    <property type="term" value="C:nucleus"/>
    <property type="evidence" value="ECO:0007669"/>
    <property type="project" value="TreeGrafter"/>
</dbReference>
<dbReference type="PANTHER" id="PTHR11371">
    <property type="entry name" value="DEOXYRIBONUCLEASE"/>
    <property type="match status" value="1"/>
</dbReference>
<keyword evidence="1" id="KW-0540">Nuclease</keyword>
<dbReference type="Gene3D" id="3.60.10.10">
    <property type="entry name" value="Endonuclease/exonuclease/phosphatase"/>
    <property type="match status" value="1"/>
</dbReference>
<dbReference type="AlphaFoldDB" id="A0A8C3XLU9"/>
<reference evidence="7" key="2">
    <citation type="submission" date="2025-09" db="UniProtKB">
        <authorList>
            <consortium name="Ensembl"/>
        </authorList>
    </citation>
    <scope>IDENTIFICATION</scope>
</reference>